<dbReference type="STRING" id="680026.AB733_04130"/>
<evidence type="ECO:0000313" key="12">
    <source>
        <dbReference type="Proteomes" id="UP000240481"/>
    </source>
</evidence>
<evidence type="ECO:0000256" key="1">
    <source>
        <dbReference type="ARBA" id="ARBA00004651"/>
    </source>
</evidence>
<keyword evidence="4" id="KW-1003">Cell membrane</keyword>
<comment type="subcellular location">
    <subcellularLocation>
        <location evidence="1">Cell membrane</location>
        <topology evidence="1">Multi-pass membrane protein</topology>
    </subcellularLocation>
</comment>
<feature type="transmembrane region" description="Helical" evidence="9">
    <location>
        <begin position="146"/>
        <end position="172"/>
    </location>
</feature>
<dbReference type="InterPro" id="IPR052180">
    <property type="entry name" value="NhaC_Na-H+_Antiporter"/>
</dbReference>
<evidence type="ECO:0000259" key="10">
    <source>
        <dbReference type="Pfam" id="PF03553"/>
    </source>
</evidence>
<dbReference type="EMBL" id="PYLZ01000003">
    <property type="protein sequence ID" value="PSW25580.1"/>
    <property type="molecule type" value="Genomic_DNA"/>
</dbReference>
<feature type="transmembrane region" description="Helical" evidence="9">
    <location>
        <begin position="361"/>
        <end position="383"/>
    </location>
</feature>
<evidence type="ECO:0000256" key="9">
    <source>
        <dbReference type="SAM" id="Phobius"/>
    </source>
</evidence>
<feature type="transmembrane region" description="Helical" evidence="9">
    <location>
        <begin position="85"/>
        <end position="107"/>
    </location>
</feature>
<dbReference type="PANTHER" id="PTHR33451">
    <property type="entry name" value="MALATE-2H(+)/NA(+)-LACTATE ANTIPORTER"/>
    <property type="match status" value="1"/>
</dbReference>
<comment type="caution">
    <text evidence="11">The sequence shown here is derived from an EMBL/GenBank/DDBJ whole genome shotgun (WGS) entry which is preliminary data.</text>
</comment>
<accession>A0A2T3P9U8</accession>
<feature type="domain" description="Na+/H+ antiporter NhaC-like C-terminal" evidence="10">
    <location>
        <begin position="25"/>
        <end position="199"/>
    </location>
</feature>
<sequence length="482" mass="51481">MENRSSLIDKRKGIRLPSFGEAVFLLSFITISLIIGIMVFHLDVHILLIIAVVLTMLLCWRCGYNLDQQIEIMGNSLKNATGAMFAFLLIGMIIGVWILAGTIPALIYYGLDIVSPALFLPAGFLVCCGITYATGTNWGAASTIGVALIGMGISLGVPLPVIAGMIISGGVFGVNLSPLSDVTILSSATAGTTVSDHLKAVSKVNRIVLVLSAAAYYFMGAYYAGSETGGTEHIVELQHVLSQTFDMNPLVLAPIVITLAMTFAKIPSQVALFCGIIAGGLVAAVVQSNSLHDIFAALNYGFTHTTGHELADTLLVRGGIQSMMWTFSLAFIALCMGGLLEKAHFLTVMLEKILPKLKSNVSLVFTTLCTCVLGNVTTSEVYLSMILNGSLYKEVYAQRGFKPEMLSRLLSEGSMTSGMLLPWTTAGAFMTATLGVSPLVYAPYAVYVWLTPIISLLLVGMGRTLIKYEPAQGYSVPKDITN</sequence>
<evidence type="ECO:0000313" key="11">
    <source>
        <dbReference type="EMBL" id="PSW25580.1"/>
    </source>
</evidence>
<feature type="transmembrane region" description="Helical" evidence="9">
    <location>
        <begin position="207"/>
        <end position="225"/>
    </location>
</feature>
<keyword evidence="7 9" id="KW-0472">Membrane</keyword>
<feature type="transmembrane region" description="Helical" evidence="9">
    <location>
        <begin position="178"/>
        <end position="195"/>
    </location>
</feature>
<reference evidence="11 12" key="1">
    <citation type="submission" date="2018-01" db="EMBL/GenBank/DDBJ databases">
        <title>Whole genome sequencing of Histamine producing bacteria.</title>
        <authorList>
            <person name="Butler K."/>
        </authorList>
    </citation>
    <scope>NUCLEOTIDE SEQUENCE [LARGE SCALE GENOMIC DNA]</scope>
    <source>
        <strain evidence="11 12">DSM 24669</strain>
    </source>
</reference>
<dbReference type="AlphaFoldDB" id="A0A2T3P9U8"/>
<organism evidence="11 12">
    <name type="scientific">Photobacterium swingsii</name>
    <dbReference type="NCBI Taxonomy" id="680026"/>
    <lineage>
        <taxon>Bacteria</taxon>
        <taxon>Pseudomonadati</taxon>
        <taxon>Pseudomonadota</taxon>
        <taxon>Gammaproteobacteria</taxon>
        <taxon>Vibrionales</taxon>
        <taxon>Vibrionaceae</taxon>
        <taxon>Photobacterium</taxon>
    </lineage>
</organism>
<comment type="similarity">
    <text evidence="8">Belongs to the NhaC Na(+)/H(+) (TC 2.A.35) antiporter family.</text>
</comment>
<feature type="transmembrane region" description="Helical" evidence="9">
    <location>
        <begin position="245"/>
        <end position="263"/>
    </location>
</feature>
<keyword evidence="6 9" id="KW-1133">Transmembrane helix</keyword>
<dbReference type="GO" id="GO:0005886">
    <property type="term" value="C:plasma membrane"/>
    <property type="evidence" value="ECO:0007669"/>
    <property type="project" value="UniProtKB-SubCell"/>
</dbReference>
<evidence type="ECO:0000256" key="6">
    <source>
        <dbReference type="ARBA" id="ARBA00022989"/>
    </source>
</evidence>
<feature type="transmembrane region" description="Helical" evidence="9">
    <location>
        <begin position="322"/>
        <end position="340"/>
    </location>
</feature>
<keyword evidence="5 9" id="KW-0812">Transmembrane</keyword>
<feature type="transmembrane region" description="Helical" evidence="9">
    <location>
        <begin position="439"/>
        <end position="459"/>
    </location>
</feature>
<evidence type="ECO:0000256" key="2">
    <source>
        <dbReference type="ARBA" id="ARBA00022448"/>
    </source>
</evidence>
<keyword evidence="2" id="KW-0813">Transport</keyword>
<keyword evidence="12" id="KW-1185">Reference proteome</keyword>
<name>A0A2T3P9U8_9GAMM</name>
<feature type="transmembrane region" description="Helical" evidence="9">
    <location>
        <begin position="113"/>
        <end position="134"/>
    </location>
</feature>
<dbReference type="RefSeq" id="WP_107302608.1">
    <property type="nucleotide sequence ID" value="NZ_AP024853.1"/>
</dbReference>
<keyword evidence="3" id="KW-0050">Antiport</keyword>
<evidence type="ECO:0000256" key="3">
    <source>
        <dbReference type="ARBA" id="ARBA00022449"/>
    </source>
</evidence>
<feature type="transmembrane region" description="Helical" evidence="9">
    <location>
        <begin position="46"/>
        <end position="64"/>
    </location>
</feature>
<protein>
    <recommendedName>
        <fullName evidence="10">Na+/H+ antiporter NhaC-like C-terminal domain-containing protein</fullName>
    </recommendedName>
</protein>
<feature type="transmembrane region" description="Helical" evidence="9">
    <location>
        <begin position="270"/>
        <end position="288"/>
    </location>
</feature>
<dbReference type="OrthoDB" id="9762978at2"/>
<proteinExistence type="inferred from homology"/>
<dbReference type="PANTHER" id="PTHR33451:SF3">
    <property type="entry name" value="MALATE-2H(+)_NA(+)-LACTATE ANTIPORTER"/>
    <property type="match status" value="1"/>
</dbReference>
<evidence type="ECO:0000256" key="5">
    <source>
        <dbReference type="ARBA" id="ARBA00022692"/>
    </source>
</evidence>
<dbReference type="Pfam" id="PF03553">
    <property type="entry name" value="Na_H_antiporter"/>
    <property type="match status" value="2"/>
</dbReference>
<evidence type="ECO:0000256" key="7">
    <source>
        <dbReference type="ARBA" id="ARBA00023136"/>
    </source>
</evidence>
<gene>
    <name evidence="11" type="ORF">C9I94_08035</name>
</gene>
<feature type="domain" description="Na+/H+ antiporter NhaC-like C-terminal" evidence="10">
    <location>
        <begin position="207"/>
        <end position="462"/>
    </location>
</feature>
<evidence type="ECO:0000256" key="4">
    <source>
        <dbReference type="ARBA" id="ARBA00022475"/>
    </source>
</evidence>
<feature type="transmembrane region" description="Helical" evidence="9">
    <location>
        <begin position="21"/>
        <end position="40"/>
    </location>
</feature>
<evidence type="ECO:0000256" key="8">
    <source>
        <dbReference type="ARBA" id="ARBA00038435"/>
    </source>
</evidence>
<dbReference type="InterPro" id="IPR018461">
    <property type="entry name" value="Na/H_Antiport_NhaC-like_C"/>
</dbReference>
<dbReference type="GO" id="GO:0015297">
    <property type="term" value="F:antiporter activity"/>
    <property type="evidence" value="ECO:0007669"/>
    <property type="project" value="UniProtKB-KW"/>
</dbReference>
<dbReference type="Proteomes" id="UP000240481">
    <property type="component" value="Unassembled WGS sequence"/>
</dbReference>